<evidence type="ECO:0008006" key="4">
    <source>
        <dbReference type="Google" id="ProtNLM"/>
    </source>
</evidence>
<dbReference type="eggNOG" id="COG0826">
    <property type="taxonomic scope" value="Bacteria"/>
</dbReference>
<dbReference type="RefSeq" id="WP_012935421.1">
    <property type="nucleotide sequence ID" value="NC_013739.1"/>
</dbReference>
<evidence type="ECO:0000256" key="1">
    <source>
        <dbReference type="SAM" id="MobiDB-lite"/>
    </source>
</evidence>
<organism evidence="2 3">
    <name type="scientific">Conexibacter woesei (strain DSM 14684 / CCUG 47730 / CIP 108061 / JCM 11494 / NBRC 100937 / ID131577)</name>
    <dbReference type="NCBI Taxonomy" id="469383"/>
    <lineage>
        <taxon>Bacteria</taxon>
        <taxon>Bacillati</taxon>
        <taxon>Actinomycetota</taxon>
        <taxon>Thermoleophilia</taxon>
        <taxon>Solirubrobacterales</taxon>
        <taxon>Conexibacteraceae</taxon>
        <taxon>Conexibacter</taxon>
    </lineage>
</organism>
<evidence type="ECO:0000313" key="2">
    <source>
        <dbReference type="EMBL" id="ADB52370.1"/>
    </source>
</evidence>
<protein>
    <recommendedName>
        <fullName evidence="4">Peptidase U32</fullName>
    </recommendedName>
</protein>
<dbReference type="AlphaFoldDB" id="D3F3K5"/>
<accession>D3F3K5</accession>
<dbReference type="KEGG" id="cwo:Cwoe_3953"/>
<feature type="region of interest" description="Disordered" evidence="1">
    <location>
        <begin position="294"/>
        <end position="325"/>
    </location>
</feature>
<keyword evidence="3" id="KW-1185">Reference proteome</keyword>
<sequence length="325" mass="33917">MSVAPILARLGLVPETVPPSAGRFPDGAHFRIEIPSIEGPAVLDAALSAAREYGVVVNRVSQGSGAMLLRDAELRAMAAAGREAGMEVCLFVGPRAGYDVGAHARSPEGAGEYGQLRGSRQLASGVADVLRAVEAGIRSFLVGDEGLLSVLVEMQALGELPAGCVWKLSVTRAPSNPISLRLLERLGATTVNVPSDVGLAQLAEMRAAVELPLDLYVEAPDSLGGVVRGHESAALIRAGAPLYAKFGLRNAPPLYPAGGHVEELACAMAREKVRRAAVAMEWLARDGRELVQSAPGAAGLALPEPPESAEQPESEAPRAPQRARR</sequence>
<proteinExistence type="predicted"/>
<dbReference type="Proteomes" id="UP000008229">
    <property type="component" value="Chromosome"/>
</dbReference>
<reference evidence="2 3" key="1">
    <citation type="journal article" date="2010" name="Stand. Genomic Sci.">
        <title>Complete genome sequence of Conexibacter woesei type strain (ID131577).</title>
        <authorList>
            <person name="Pukall R."/>
            <person name="Lapidus A."/>
            <person name="Glavina Del Rio T."/>
            <person name="Copeland A."/>
            <person name="Tice H."/>
            <person name="Cheng J.-F."/>
            <person name="Lucas S."/>
            <person name="Chen F."/>
            <person name="Nolan M."/>
            <person name="Bruce D."/>
            <person name="Goodwin L."/>
            <person name="Pitluck S."/>
            <person name="Mavromatis K."/>
            <person name="Ivanova N."/>
            <person name="Ovchinnikova G."/>
            <person name="Pati A."/>
            <person name="Chen A."/>
            <person name="Palaniappan K."/>
            <person name="Land M."/>
            <person name="Hauser L."/>
            <person name="Chang Y.-J."/>
            <person name="Jeffries C.D."/>
            <person name="Chain P."/>
            <person name="Meincke L."/>
            <person name="Sims D."/>
            <person name="Brettin T."/>
            <person name="Detter J.C."/>
            <person name="Rohde M."/>
            <person name="Goeker M."/>
            <person name="Bristow J."/>
            <person name="Eisen J.A."/>
            <person name="Markowitz V."/>
            <person name="Kyrpides N.C."/>
            <person name="Klenk H.-P."/>
            <person name="Hugenholtz P."/>
        </authorList>
    </citation>
    <scope>NUCLEOTIDE SEQUENCE [LARGE SCALE GENOMIC DNA]</scope>
    <source>
        <strain evidence="3">DSM 14684 / CIP 108061 / JCM 11494 / NBRC 100937 / ID131577</strain>
    </source>
</reference>
<name>D3F3K5_CONWI</name>
<evidence type="ECO:0000313" key="3">
    <source>
        <dbReference type="Proteomes" id="UP000008229"/>
    </source>
</evidence>
<dbReference type="STRING" id="469383.Cwoe_3953"/>
<dbReference type="HOGENOM" id="CLU_888340_0_0_11"/>
<gene>
    <name evidence="2" type="ordered locus">Cwoe_3953</name>
</gene>
<reference evidence="3" key="2">
    <citation type="submission" date="2010-01" db="EMBL/GenBank/DDBJ databases">
        <title>The complete genome of Conexibacter woesei DSM 14684.</title>
        <authorList>
            <consortium name="US DOE Joint Genome Institute (JGI-PGF)"/>
            <person name="Lucas S."/>
            <person name="Copeland A."/>
            <person name="Lapidus A."/>
            <person name="Glavina del Rio T."/>
            <person name="Dalin E."/>
            <person name="Tice H."/>
            <person name="Bruce D."/>
            <person name="Goodwin L."/>
            <person name="Pitluck S."/>
            <person name="Kyrpides N."/>
            <person name="Mavromatis K."/>
            <person name="Ivanova N."/>
            <person name="Mikhailova N."/>
            <person name="Chertkov O."/>
            <person name="Brettin T."/>
            <person name="Detter J.C."/>
            <person name="Han C."/>
            <person name="Larimer F."/>
            <person name="Land M."/>
            <person name="Hauser L."/>
            <person name="Markowitz V."/>
            <person name="Cheng J.-F."/>
            <person name="Hugenholtz P."/>
            <person name="Woyke T."/>
            <person name="Wu D."/>
            <person name="Pukall R."/>
            <person name="Steenblock K."/>
            <person name="Schneider S."/>
            <person name="Klenk H.-P."/>
            <person name="Eisen J.A."/>
        </authorList>
    </citation>
    <scope>NUCLEOTIDE SEQUENCE [LARGE SCALE GENOMIC DNA]</scope>
    <source>
        <strain evidence="3">DSM 14684 / CIP 108061 / JCM 11494 / NBRC 100937 / ID131577</strain>
    </source>
</reference>
<dbReference type="EMBL" id="CP001854">
    <property type="protein sequence ID" value="ADB52370.1"/>
    <property type="molecule type" value="Genomic_DNA"/>
</dbReference>